<organism evidence="1 2">
    <name type="scientific">Entomophthora muscae</name>
    <dbReference type="NCBI Taxonomy" id="34485"/>
    <lineage>
        <taxon>Eukaryota</taxon>
        <taxon>Fungi</taxon>
        <taxon>Fungi incertae sedis</taxon>
        <taxon>Zoopagomycota</taxon>
        <taxon>Entomophthoromycotina</taxon>
        <taxon>Entomophthoromycetes</taxon>
        <taxon>Entomophthorales</taxon>
        <taxon>Entomophthoraceae</taxon>
        <taxon>Entomophthora</taxon>
    </lineage>
</organism>
<gene>
    <name evidence="1" type="ORF">DSO57_1013475</name>
</gene>
<keyword evidence="2" id="KW-1185">Reference proteome</keyword>
<protein>
    <submittedName>
        <fullName evidence="1">Uncharacterized protein</fullName>
    </submittedName>
</protein>
<comment type="caution">
    <text evidence="1">The sequence shown here is derived from an EMBL/GenBank/DDBJ whole genome shotgun (WGS) entry which is preliminary data.</text>
</comment>
<dbReference type="Proteomes" id="UP001165960">
    <property type="component" value="Unassembled WGS sequence"/>
</dbReference>
<sequence>MKYFIYLFGAAVAQLAYNSTEGLIRAIRQTGTRNAFLSDFQDIINVFRDVPARRLATARGIPSVSSTSVMQHLRRAYISTCPSEKVLGFSCVCNTKYKDMVIIKDAKVESLALMAADITTKHIVVTYRPTITLKNWITNADYEFVAMDQAPRGVKVHRGFHRFHSSIKKRCLRQPISS</sequence>
<proteinExistence type="predicted"/>
<name>A0ACC2U470_9FUNG</name>
<evidence type="ECO:0000313" key="2">
    <source>
        <dbReference type="Proteomes" id="UP001165960"/>
    </source>
</evidence>
<reference evidence="1" key="1">
    <citation type="submission" date="2022-04" db="EMBL/GenBank/DDBJ databases">
        <title>Genome of the entomopathogenic fungus Entomophthora muscae.</title>
        <authorList>
            <person name="Elya C."/>
            <person name="Lovett B.R."/>
            <person name="Lee E."/>
            <person name="Macias A.M."/>
            <person name="Hajek A.E."/>
            <person name="De Bivort B.L."/>
            <person name="Kasson M.T."/>
            <person name="De Fine Licht H.H."/>
            <person name="Stajich J.E."/>
        </authorList>
    </citation>
    <scope>NUCLEOTIDE SEQUENCE</scope>
    <source>
        <strain evidence="1">Berkeley</strain>
    </source>
</reference>
<evidence type="ECO:0000313" key="1">
    <source>
        <dbReference type="EMBL" id="KAJ9081554.1"/>
    </source>
</evidence>
<dbReference type="EMBL" id="QTSX02001470">
    <property type="protein sequence ID" value="KAJ9081554.1"/>
    <property type="molecule type" value="Genomic_DNA"/>
</dbReference>
<accession>A0ACC2U470</accession>